<keyword evidence="2" id="KW-1185">Reference proteome</keyword>
<accession>A0ABV1QFV7</accession>
<dbReference type="Proteomes" id="UP001456562">
    <property type="component" value="Unassembled WGS sequence"/>
</dbReference>
<reference evidence="1 2" key="1">
    <citation type="submission" date="2024-01" db="EMBL/GenBank/DDBJ databases">
        <title>Metagenomic exploration of the rhizosphere soil microbial community and their significance in facilitating the development of wild simulated ginseng.</title>
        <authorList>
            <person name="Huang J."/>
        </authorList>
    </citation>
    <scope>NUCLEOTIDE SEQUENCE [LARGE SCALE GENOMIC DNA]</scope>
    <source>
        <strain evidence="1 2">WY141</strain>
    </source>
</reference>
<gene>
    <name evidence="1" type="ORF">ABR748_38505</name>
</gene>
<name>A0ABV1QFV7_STRMI</name>
<comment type="caution">
    <text evidence="1">The sequence shown here is derived from an EMBL/GenBank/DDBJ whole genome shotgun (WGS) entry which is preliminary data.</text>
</comment>
<protein>
    <submittedName>
        <fullName evidence="1">Uncharacterized protein</fullName>
    </submittedName>
</protein>
<sequence>MAWASSGAANFGIAAMLAGLVNKTEAELTHNASTFVPTISAVGIADIDSHDGLYSKIDPERSDLHDFKCATVNEGHTAMNRELGEWIVNKLKEA</sequence>
<dbReference type="RefSeq" id="WP_350242093.1">
    <property type="nucleotide sequence ID" value="NZ_JBEJUE010000090.1"/>
</dbReference>
<organism evidence="1 2">
    <name type="scientific">Streptomyces microflavus</name>
    <name type="common">Streptomyces lipmanii</name>
    <dbReference type="NCBI Taxonomy" id="1919"/>
    <lineage>
        <taxon>Bacteria</taxon>
        <taxon>Bacillati</taxon>
        <taxon>Actinomycetota</taxon>
        <taxon>Actinomycetes</taxon>
        <taxon>Kitasatosporales</taxon>
        <taxon>Streptomycetaceae</taxon>
        <taxon>Streptomyces</taxon>
    </lineage>
</organism>
<proteinExistence type="predicted"/>
<evidence type="ECO:0000313" key="1">
    <source>
        <dbReference type="EMBL" id="MER0430015.1"/>
    </source>
</evidence>
<dbReference type="EMBL" id="JBEJUE010000090">
    <property type="protein sequence ID" value="MER0430015.1"/>
    <property type="molecule type" value="Genomic_DNA"/>
</dbReference>
<evidence type="ECO:0000313" key="2">
    <source>
        <dbReference type="Proteomes" id="UP001456562"/>
    </source>
</evidence>